<evidence type="ECO:0000313" key="2">
    <source>
        <dbReference type="Proteomes" id="UP001500620"/>
    </source>
</evidence>
<dbReference type="Proteomes" id="UP001500620">
    <property type="component" value="Unassembled WGS sequence"/>
</dbReference>
<evidence type="ECO:0000313" key="1">
    <source>
        <dbReference type="EMBL" id="GAA4259852.1"/>
    </source>
</evidence>
<dbReference type="RefSeq" id="WP_345136771.1">
    <property type="nucleotide sequence ID" value="NZ_BAABAT010000037.1"/>
</dbReference>
<gene>
    <name evidence="1" type="ORF">GCM10022255_086220</name>
</gene>
<reference evidence="2" key="1">
    <citation type="journal article" date="2019" name="Int. J. Syst. Evol. Microbiol.">
        <title>The Global Catalogue of Microorganisms (GCM) 10K type strain sequencing project: providing services to taxonomists for standard genome sequencing and annotation.</title>
        <authorList>
            <consortium name="The Broad Institute Genomics Platform"/>
            <consortium name="The Broad Institute Genome Sequencing Center for Infectious Disease"/>
            <person name="Wu L."/>
            <person name="Ma J."/>
        </authorList>
    </citation>
    <scope>NUCLEOTIDE SEQUENCE [LARGE SCALE GENOMIC DNA]</scope>
    <source>
        <strain evidence="2">JCM 17441</strain>
    </source>
</reference>
<sequence length="143" mass="15327">MDMTWYTRELPVLEAAVQLVEESDSSDLVNVPALAEHTGLDRADVAKALRAMSGTYIETRSLSAEHIVVAEILPEGRRAAGQWPTAELIVERVLAGIQQAADTEPDPEKKSKLKQTAVFLGSSGKDLFINLLASVIAKSAGLG</sequence>
<comment type="caution">
    <text evidence="1">The sequence shown here is derived from an EMBL/GenBank/DDBJ whole genome shotgun (WGS) entry which is preliminary data.</text>
</comment>
<protein>
    <submittedName>
        <fullName evidence="1">Uncharacterized protein</fullName>
    </submittedName>
</protein>
<name>A0ABP8DN42_9ACTN</name>
<accession>A0ABP8DN42</accession>
<dbReference type="EMBL" id="BAABAT010000037">
    <property type="protein sequence ID" value="GAA4259852.1"/>
    <property type="molecule type" value="Genomic_DNA"/>
</dbReference>
<proteinExistence type="predicted"/>
<keyword evidence="2" id="KW-1185">Reference proteome</keyword>
<organism evidence="1 2">
    <name type="scientific">Dactylosporangium darangshiense</name>
    <dbReference type="NCBI Taxonomy" id="579108"/>
    <lineage>
        <taxon>Bacteria</taxon>
        <taxon>Bacillati</taxon>
        <taxon>Actinomycetota</taxon>
        <taxon>Actinomycetes</taxon>
        <taxon>Micromonosporales</taxon>
        <taxon>Micromonosporaceae</taxon>
        <taxon>Dactylosporangium</taxon>
    </lineage>
</organism>